<protein>
    <submittedName>
        <fullName evidence="1">Uncharacterized protein</fullName>
    </submittedName>
</protein>
<dbReference type="EMBL" id="WHUW01000050">
    <property type="protein sequence ID" value="KAF8431476.1"/>
    <property type="molecule type" value="Genomic_DNA"/>
</dbReference>
<dbReference type="AlphaFoldDB" id="A0AAD4G9K0"/>
<reference evidence="1" key="2">
    <citation type="journal article" date="2020" name="Nat. Commun.">
        <title>Large-scale genome sequencing of mycorrhizal fungi provides insights into the early evolution of symbiotic traits.</title>
        <authorList>
            <person name="Miyauchi S."/>
            <person name="Kiss E."/>
            <person name="Kuo A."/>
            <person name="Drula E."/>
            <person name="Kohler A."/>
            <person name="Sanchez-Garcia M."/>
            <person name="Morin E."/>
            <person name="Andreopoulos B."/>
            <person name="Barry K.W."/>
            <person name="Bonito G."/>
            <person name="Buee M."/>
            <person name="Carver A."/>
            <person name="Chen C."/>
            <person name="Cichocki N."/>
            <person name="Clum A."/>
            <person name="Culley D."/>
            <person name="Crous P.W."/>
            <person name="Fauchery L."/>
            <person name="Girlanda M."/>
            <person name="Hayes R.D."/>
            <person name="Keri Z."/>
            <person name="LaButti K."/>
            <person name="Lipzen A."/>
            <person name="Lombard V."/>
            <person name="Magnuson J."/>
            <person name="Maillard F."/>
            <person name="Murat C."/>
            <person name="Nolan M."/>
            <person name="Ohm R.A."/>
            <person name="Pangilinan J."/>
            <person name="Pereira M.F."/>
            <person name="Perotto S."/>
            <person name="Peter M."/>
            <person name="Pfister S."/>
            <person name="Riley R."/>
            <person name="Sitrit Y."/>
            <person name="Stielow J.B."/>
            <person name="Szollosi G."/>
            <person name="Zifcakova L."/>
            <person name="Stursova M."/>
            <person name="Spatafora J.W."/>
            <person name="Tedersoo L."/>
            <person name="Vaario L.M."/>
            <person name="Yamada A."/>
            <person name="Yan M."/>
            <person name="Wang P."/>
            <person name="Xu J."/>
            <person name="Bruns T."/>
            <person name="Baldrian P."/>
            <person name="Vilgalys R."/>
            <person name="Dunand C."/>
            <person name="Henrissat B."/>
            <person name="Grigoriev I.V."/>
            <person name="Hibbett D."/>
            <person name="Nagy L.G."/>
            <person name="Martin F.M."/>
        </authorList>
    </citation>
    <scope>NUCLEOTIDE SEQUENCE</scope>
    <source>
        <strain evidence="1">BED1</strain>
    </source>
</reference>
<keyword evidence="2" id="KW-1185">Reference proteome</keyword>
<accession>A0AAD4G9K0</accession>
<evidence type="ECO:0000313" key="1">
    <source>
        <dbReference type="EMBL" id="KAF8431476.1"/>
    </source>
</evidence>
<organism evidence="1 2">
    <name type="scientific">Boletus edulis BED1</name>
    <dbReference type="NCBI Taxonomy" id="1328754"/>
    <lineage>
        <taxon>Eukaryota</taxon>
        <taxon>Fungi</taxon>
        <taxon>Dikarya</taxon>
        <taxon>Basidiomycota</taxon>
        <taxon>Agaricomycotina</taxon>
        <taxon>Agaricomycetes</taxon>
        <taxon>Agaricomycetidae</taxon>
        <taxon>Boletales</taxon>
        <taxon>Boletineae</taxon>
        <taxon>Boletaceae</taxon>
        <taxon>Boletoideae</taxon>
        <taxon>Boletus</taxon>
    </lineage>
</organism>
<proteinExistence type="predicted"/>
<sequence length="66" mass="7351">GVGSASTKGQWWFQKGKSCAVLLMHGPREHVLPGPVPEELFKVPQLKHKHLVTKVVHCSAYARYLS</sequence>
<evidence type="ECO:0000313" key="2">
    <source>
        <dbReference type="Proteomes" id="UP001194468"/>
    </source>
</evidence>
<gene>
    <name evidence="1" type="ORF">L210DRAFT_801579</name>
</gene>
<comment type="caution">
    <text evidence="1">The sequence shown here is derived from an EMBL/GenBank/DDBJ whole genome shotgun (WGS) entry which is preliminary data.</text>
</comment>
<dbReference type="Proteomes" id="UP001194468">
    <property type="component" value="Unassembled WGS sequence"/>
</dbReference>
<feature type="non-terminal residue" evidence="1">
    <location>
        <position position="1"/>
    </location>
</feature>
<feature type="non-terminal residue" evidence="1">
    <location>
        <position position="66"/>
    </location>
</feature>
<reference evidence="1" key="1">
    <citation type="submission" date="2019-10" db="EMBL/GenBank/DDBJ databases">
        <authorList>
            <consortium name="DOE Joint Genome Institute"/>
            <person name="Kuo A."/>
            <person name="Miyauchi S."/>
            <person name="Kiss E."/>
            <person name="Drula E."/>
            <person name="Kohler A."/>
            <person name="Sanchez-Garcia M."/>
            <person name="Andreopoulos B."/>
            <person name="Barry K.W."/>
            <person name="Bonito G."/>
            <person name="Buee M."/>
            <person name="Carver A."/>
            <person name="Chen C."/>
            <person name="Cichocki N."/>
            <person name="Clum A."/>
            <person name="Culley D."/>
            <person name="Crous P.W."/>
            <person name="Fauchery L."/>
            <person name="Girlanda M."/>
            <person name="Hayes R."/>
            <person name="Keri Z."/>
            <person name="LaButti K."/>
            <person name="Lipzen A."/>
            <person name="Lombard V."/>
            <person name="Magnuson J."/>
            <person name="Maillard F."/>
            <person name="Morin E."/>
            <person name="Murat C."/>
            <person name="Nolan M."/>
            <person name="Ohm R."/>
            <person name="Pangilinan J."/>
            <person name="Pereira M."/>
            <person name="Perotto S."/>
            <person name="Peter M."/>
            <person name="Riley R."/>
            <person name="Sitrit Y."/>
            <person name="Stielow B."/>
            <person name="Szollosi G."/>
            <person name="Zifcakova L."/>
            <person name="Stursova M."/>
            <person name="Spatafora J.W."/>
            <person name="Tedersoo L."/>
            <person name="Vaario L.-M."/>
            <person name="Yamada A."/>
            <person name="Yan M."/>
            <person name="Wang P."/>
            <person name="Xu J."/>
            <person name="Bruns T."/>
            <person name="Baldrian P."/>
            <person name="Vilgalys R."/>
            <person name="Henrissat B."/>
            <person name="Grigoriev I.V."/>
            <person name="Hibbett D."/>
            <person name="Nagy L.G."/>
            <person name="Martin F.M."/>
        </authorList>
    </citation>
    <scope>NUCLEOTIDE SEQUENCE</scope>
    <source>
        <strain evidence="1">BED1</strain>
    </source>
</reference>
<name>A0AAD4G9K0_BOLED</name>